<sequence>MEPVNAFVEKFDGKGNFSLWKSQVLLVLEAKGVSHVIERDLRQEDRLGELVFSAEDSKANGLASIIIRGSLAPEYANYKMELKAYGLWAELDMLFSSAKASKIVGQLSKLLACKMQPGDRNGRLFTANFKSIVQDLDASDLNFKQIVALIYLSSLNDEFRP</sequence>
<comment type="caution">
    <text evidence="1">The sequence shown here is derived from an EMBL/GenBank/DDBJ whole genome shotgun (WGS) entry which is preliminary data.</text>
</comment>
<dbReference type="EMBL" id="JANBUK010000750">
    <property type="protein sequence ID" value="KAJ2788820.1"/>
    <property type="molecule type" value="Genomic_DNA"/>
</dbReference>
<protein>
    <submittedName>
        <fullName evidence="1">Uncharacterized protein</fullName>
    </submittedName>
</protein>
<organism evidence="1 2">
    <name type="scientific">Coemansia linderi</name>
    <dbReference type="NCBI Taxonomy" id="2663919"/>
    <lineage>
        <taxon>Eukaryota</taxon>
        <taxon>Fungi</taxon>
        <taxon>Fungi incertae sedis</taxon>
        <taxon>Zoopagomycota</taxon>
        <taxon>Kickxellomycotina</taxon>
        <taxon>Kickxellomycetes</taxon>
        <taxon>Kickxellales</taxon>
        <taxon>Kickxellaceae</taxon>
        <taxon>Coemansia</taxon>
    </lineage>
</organism>
<reference evidence="1" key="1">
    <citation type="submission" date="2022-07" db="EMBL/GenBank/DDBJ databases">
        <title>Phylogenomic reconstructions and comparative analyses of Kickxellomycotina fungi.</title>
        <authorList>
            <person name="Reynolds N.K."/>
            <person name="Stajich J.E."/>
            <person name="Barry K."/>
            <person name="Grigoriev I.V."/>
            <person name="Crous P."/>
            <person name="Smith M.E."/>
        </authorList>
    </citation>
    <scope>NUCLEOTIDE SEQUENCE</scope>
    <source>
        <strain evidence="1">BCRC 34191</strain>
    </source>
</reference>
<accession>A0ACC1KF05</accession>
<proteinExistence type="predicted"/>
<feature type="non-terminal residue" evidence="1">
    <location>
        <position position="161"/>
    </location>
</feature>
<evidence type="ECO:0000313" key="2">
    <source>
        <dbReference type="Proteomes" id="UP001140066"/>
    </source>
</evidence>
<keyword evidence="2" id="KW-1185">Reference proteome</keyword>
<evidence type="ECO:0000313" key="1">
    <source>
        <dbReference type="EMBL" id="KAJ2788820.1"/>
    </source>
</evidence>
<gene>
    <name evidence="1" type="ORF">GGI18_002745</name>
</gene>
<name>A0ACC1KF05_9FUNG</name>
<dbReference type="Proteomes" id="UP001140066">
    <property type="component" value="Unassembled WGS sequence"/>
</dbReference>